<sequence>MKIEIDFMDTELGSLNFDKKKKSQETENPNEIEILKLLYSTFGKQNVIGCCMFGIFSIISIIVGVLVVYFTSPDPSNVCNFDFKRTMKSSVVSDSDPRAVALGDVNNDHLLDIVAANSDTDTIGVFLSLSNSNFTDQQAYPTGHGSHPTSLVLTDFNNDTYLDVAVANYGTNNIGIFLGNKTGGYAQQKNYALNASRPVFIVAGDFNHDNLVDIIVASNGTYCIDIFLGNGDGTLRYYRAYSTGYDSSPVAMVVGDFNQDNSLDIAVANSGTDNVGIFLGIGDGTFTKQYTYSTSLNSNPSSIITGDLDNDNHLDLLVTNSGTGSIGIFLGNGNGTFSQQTTFSINSEFRPTYIQFGNFDQDTQIDVVVVDPINDEIYIFLRYANKTFATTTIFDGTFQSFPCFVAVADFNEDNQSDIVIVNYETDEILLLSNYFILPSVRQTNYLVEQGSAPSSVIVYDFNNDSQPDLVTNNAAGDSLLILFGNDNGTYDVKLSYSTGIGSFPERLCIGDLNNDKRMDIVIANYGSDSIGILIGENNGTFSNVITVAMAPGSKPVPVSVGDFNNDTQLDIVVGNTGLGGFTILHGHGDGNFTIGMTYAVQTVKQPLSIVVEDINKDKYLDLVIVGCTFGNIGVFFGYGNENFSEGTFYLVGSLACPTCIVLSDLNNDTHLDFIITVFHGGYIGVMFGYGNGTFQKLITYPIDSTTSLYSIALADLNKDDQLDVIVADTANEVVVILYAYTNGSLQLERRHSTGFRSNPYAVTTVQRKNKTEIDIVVTLLGTGYVAVLTEYDAAEFQNETRCLTGESSQSYSVTVGDFNGDRHLDIAVVNSGTDDLIIVFNSGNGTFERQIQYFIGFNAFPAYVTTEHLNRDNYLDIVTVNWKYNSISVLMGQNNGIFSIPKMYSTGLGSYPMVAAIGDINNDNRSDIIIANSGVDSIGILFGYDYATFESYQNCSDNNTLRPEGIITADFNNDGYLDIAVTLFQSNSISILLGYGNGSFELMKTISTGLNSQPYTLTAYDFNKDGSLDIAVVNSGTQEILILRGYGNGTFLNATRYPTENVSSLTSIISADINNDNHVDMIVSNYYMDSIDILFGRGNFTFDSIATYSIGSPAAPQSVAVADFDNDSQLDIVVANHGANTVTVFLGYVKGNFTSQISYSTGVQSWPSCVIVGDFNRDNQLDIAISNFNINNVGILLGYGNGSFSNVTTYSTGDGSAPHFIGAGDFNNDSILDIAVVNNGNNGFVVLFGFGDGSFLCGNFYGTGQASAPWALAIGDFNEDNRLDIAVTNSALNSISIFLQNGKDIYAGMQSYSTGSKSQPYAVAVADLNSDGLLDIVVANYGTDNIGIFLGRRGRVFSTLATYSTGTSSGPSDIDIADLNNDNQLDIVVSNYRIDNIAILFGYGNGSFYHRGNYSTGDYSQPSTVVICDFNNDKILDIAVANSGTSNIFILYGFGHGIFGNESVYNLGFGSHPYSIATGDFDENGWMDLTAACTGTNHVETLIKMC</sequence>
<proteinExistence type="predicted"/>
<keyword evidence="1" id="KW-0732">Signal</keyword>
<keyword evidence="2" id="KW-0812">Transmembrane</keyword>
<dbReference type="PANTHER" id="PTHR46580">
    <property type="entry name" value="SENSOR KINASE-RELATED"/>
    <property type="match status" value="1"/>
</dbReference>
<dbReference type="Pfam" id="PF13517">
    <property type="entry name" value="FG-GAP_3"/>
    <property type="match status" value="11"/>
</dbReference>
<dbReference type="Proteomes" id="UP000663862">
    <property type="component" value="Unassembled WGS sequence"/>
</dbReference>
<dbReference type="Gene3D" id="2.30.30.100">
    <property type="match status" value="4"/>
</dbReference>
<evidence type="ECO:0000256" key="2">
    <source>
        <dbReference type="SAM" id="Phobius"/>
    </source>
</evidence>
<keyword evidence="2" id="KW-0472">Membrane</keyword>
<gene>
    <name evidence="3" type="ORF">TSG867_LOCUS5934</name>
</gene>
<reference evidence="3" key="1">
    <citation type="submission" date="2021-02" db="EMBL/GenBank/DDBJ databases">
        <authorList>
            <person name="Nowell W R."/>
        </authorList>
    </citation>
    <scope>NUCLEOTIDE SEQUENCE</scope>
</reference>
<accession>A0A820HNM8</accession>
<organism evidence="3 4">
    <name type="scientific">Rotaria socialis</name>
    <dbReference type="NCBI Taxonomy" id="392032"/>
    <lineage>
        <taxon>Eukaryota</taxon>
        <taxon>Metazoa</taxon>
        <taxon>Spiralia</taxon>
        <taxon>Gnathifera</taxon>
        <taxon>Rotifera</taxon>
        <taxon>Eurotatoria</taxon>
        <taxon>Bdelloidea</taxon>
        <taxon>Philodinida</taxon>
        <taxon>Philodinidae</taxon>
        <taxon>Rotaria</taxon>
    </lineage>
</organism>
<dbReference type="InterPro" id="IPR028994">
    <property type="entry name" value="Integrin_alpha_N"/>
</dbReference>
<evidence type="ECO:0000313" key="3">
    <source>
        <dbReference type="EMBL" id="CAF4296029.1"/>
    </source>
</evidence>
<dbReference type="PANTHER" id="PTHR46580:SF4">
    <property type="entry name" value="ATP_GTP-BINDING PROTEIN"/>
    <property type="match status" value="1"/>
</dbReference>
<protein>
    <submittedName>
        <fullName evidence="3">Uncharacterized protein</fullName>
    </submittedName>
</protein>
<name>A0A820HNM8_9BILA</name>
<evidence type="ECO:0000256" key="1">
    <source>
        <dbReference type="ARBA" id="ARBA00022729"/>
    </source>
</evidence>
<dbReference type="Gene3D" id="2.130.10.130">
    <property type="entry name" value="Integrin alpha, N-terminal"/>
    <property type="match status" value="6"/>
</dbReference>
<dbReference type="EMBL" id="CAJOBQ010000215">
    <property type="protein sequence ID" value="CAF4296029.1"/>
    <property type="molecule type" value="Genomic_DNA"/>
</dbReference>
<keyword evidence="2" id="KW-1133">Transmembrane helix</keyword>
<comment type="caution">
    <text evidence="3">The sequence shown here is derived from an EMBL/GenBank/DDBJ whole genome shotgun (WGS) entry which is preliminary data.</text>
</comment>
<dbReference type="InterPro" id="IPR013517">
    <property type="entry name" value="FG-GAP"/>
</dbReference>
<evidence type="ECO:0000313" key="4">
    <source>
        <dbReference type="Proteomes" id="UP000663862"/>
    </source>
</evidence>
<dbReference type="SUPFAM" id="SSF69318">
    <property type="entry name" value="Integrin alpha N-terminal domain"/>
    <property type="match status" value="5"/>
</dbReference>
<feature type="transmembrane region" description="Helical" evidence="2">
    <location>
        <begin position="46"/>
        <end position="70"/>
    </location>
</feature>